<dbReference type="Gene3D" id="3.40.960.10">
    <property type="entry name" value="VSR Endonuclease"/>
    <property type="match status" value="1"/>
</dbReference>
<gene>
    <name evidence="10" type="ORF">GRI97_11100</name>
</gene>
<evidence type="ECO:0000256" key="6">
    <source>
        <dbReference type="SAM" id="MobiDB-lite"/>
    </source>
</evidence>
<dbReference type="InterPro" id="IPR049468">
    <property type="entry name" value="Restrct_endonuc-II-like_dom"/>
</dbReference>
<dbReference type="InterPro" id="IPR041679">
    <property type="entry name" value="DNA2/NAM7-like_C"/>
</dbReference>
<dbReference type="GO" id="GO:0043139">
    <property type="term" value="F:5'-3' DNA helicase activity"/>
    <property type="evidence" value="ECO:0007669"/>
    <property type="project" value="TreeGrafter"/>
</dbReference>
<feature type="domain" description="DNA2/NAM7 helicase helicase" evidence="7">
    <location>
        <begin position="383"/>
        <end position="433"/>
    </location>
</feature>
<dbReference type="InterPro" id="IPR011335">
    <property type="entry name" value="Restrct_endonuc-II-like"/>
</dbReference>
<evidence type="ECO:0000256" key="5">
    <source>
        <dbReference type="ARBA" id="ARBA00022840"/>
    </source>
</evidence>
<organism evidence="10 11">
    <name type="scientific">Croceibacterium xixiisoli</name>
    <dbReference type="NCBI Taxonomy" id="1476466"/>
    <lineage>
        <taxon>Bacteria</taxon>
        <taxon>Pseudomonadati</taxon>
        <taxon>Pseudomonadota</taxon>
        <taxon>Alphaproteobacteria</taxon>
        <taxon>Sphingomonadales</taxon>
        <taxon>Erythrobacteraceae</taxon>
        <taxon>Croceibacterium</taxon>
    </lineage>
</organism>
<dbReference type="CDD" id="cd18808">
    <property type="entry name" value="SF1_C_Upf1"/>
    <property type="match status" value="1"/>
</dbReference>
<evidence type="ECO:0000259" key="9">
    <source>
        <dbReference type="Pfam" id="PF18741"/>
    </source>
</evidence>
<feature type="domain" description="Restriction endonuclease type II-like" evidence="9">
    <location>
        <begin position="1371"/>
        <end position="1461"/>
    </location>
</feature>
<name>A0A6I4TUD5_9SPHN</name>
<keyword evidence="5" id="KW-0067">ATP-binding</keyword>
<dbReference type="InterPro" id="IPR027417">
    <property type="entry name" value="P-loop_NTPase"/>
</dbReference>
<dbReference type="InterPro" id="IPR050534">
    <property type="entry name" value="Coronavir_polyprotein_1ab"/>
</dbReference>
<reference evidence="10 11" key="1">
    <citation type="submission" date="2019-12" db="EMBL/GenBank/DDBJ databases">
        <title>Genomic-based taxomic classification of the family Erythrobacteraceae.</title>
        <authorList>
            <person name="Xu L."/>
        </authorList>
    </citation>
    <scope>NUCLEOTIDE SEQUENCE [LARGE SCALE GENOMIC DNA]</scope>
    <source>
        <strain evidence="10 11">S36</strain>
    </source>
</reference>
<feature type="domain" description="DNA2/NAM7 helicase-like C-terminal" evidence="8">
    <location>
        <begin position="1162"/>
        <end position="1327"/>
    </location>
</feature>
<keyword evidence="4" id="KW-0347">Helicase</keyword>
<dbReference type="Pfam" id="PF13086">
    <property type="entry name" value="AAA_11"/>
    <property type="match status" value="1"/>
</dbReference>
<dbReference type="PANTHER" id="PTHR43788:SF8">
    <property type="entry name" value="DNA-BINDING PROTEIN SMUBP-2"/>
    <property type="match status" value="1"/>
</dbReference>
<keyword evidence="11" id="KW-1185">Reference proteome</keyword>
<evidence type="ECO:0000259" key="7">
    <source>
        <dbReference type="Pfam" id="PF13086"/>
    </source>
</evidence>
<dbReference type="Pfam" id="PF13087">
    <property type="entry name" value="AAA_12"/>
    <property type="match status" value="1"/>
</dbReference>
<dbReference type="GO" id="GO:0005524">
    <property type="term" value="F:ATP binding"/>
    <property type="evidence" value="ECO:0007669"/>
    <property type="project" value="UniProtKB-KW"/>
</dbReference>
<dbReference type="Gene3D" id="3.40.50.300">
    <property type="entry name" value="P-loop containing nucleotide triphosphate hydrolases"/>
    <property type="match status" value="3"/>
</dbReference>
<feature type="region of interest" description="Disordered" evidence="6">
    <location>
        <begin position="93"/>
        <end position="117"/>
    </location>
</feature>
<keyword evidence="2" id="KW-0547">Nucleotide-binding</keyword>
<protein>
    <submittedName>
        <fullName evidence="10">AAA family ATPase</fullName>
    </submittedName>
</protein>
<evidence type="ECO:0000313" key="11">
    <source>
        <dbReference type="Proteomes" id="UP000469430"/>
    </source>
</evidence>
<dbReference type="OrthoDB" id="9757917at2"/>
<comment type="similarity">
    <text evidence="1">Belongs to the DNA2/NAM7 helicase family.</text>
</comment>
<dbReference type="Pfam" id="PF18741">
    <property type="entry name" value="MTES_1575"/>
    <property type="match status" value="1"/>
</dbReference>
<evidence type="ECO:0000256" key="1">
    <source>
        <dbReference type="ARBA" id="ARBA00007913"/>
    </source>
</evidence>
<keyword evidence="3" id="KW-0378">Hydrolase</keyword>
<dbReference type="GO" id="GO:0016787">
    <property type="term" value="F:hydrolase activity"/>
    <property type="evidence" value="ECO:0007669"/>
    <property type="project" value="UniProtKB-KW"/>
</dbReference>
<evidence type="ECO:0000256" key="2">
    <source>
        <dbReference type="ARBA" id="ARBA00022741"/>
    </source>
</evidence>
<dbReference type="SUPFAM" id="SSF52540">
    <property type="entry name" value="P-loop containing nucleoside triphosphate hydrolases"/>
    <property type="match status" value="2"/>
</dbReference>
<evidence type="ECO:0000256" key="3">
    <source>
        <dbReference type="ARBA" id="ARBA00022801"/>
    </source>
</evidence>
<proteinExistence type="inferred from homology"/>
<accession>A0A6I4TUD5</accession>
<dbReference type="EMBL" id="WTYJ01000002">
    <property type="protein sequence ID" value="MXO99534.1"/>
    <property type="molecule type" value="Genomic_DNA"/>
</dbReference>
<dbReference type="RefSeq" id="WP_161391250.1">
    <property type="nucleotide sequence ID" value="NZ_JBHSCP010000001.1"/>
</dbReference>
<evidence type="ECO:0000256" key="4">
    <source>
        <dbReference type="ARBA" id="ARBA00022806"/>
    </source>
</evidence>
<dbReference type="SUPFAM" id="SSF52980">
    <property type="entry name" value="Restriction endonuclease-like"/>
    <property type="match status" value="1"/>
</dbReference>
<sequence>MMVETDRLLALLDYVEATERDRLPTVVDMADYRGFRRLGDDIIKLPGVLVNLREGDDHLWLRVERLVRRAPPPPESAILRPWIDLADDVTSQPTLRSEIPNPRFGNPDDARDGEPTLRLQDHPDREVLEALLAGYLREIWSPWALEERPRRQAIDLYNNLFSLRQALDGASEQPVELVWGIGMARWTRPDARLNHPLLAVPVELSLEDQSHAIVLRPRSEAPTSIEAGPLDALGLPSVDEWRKGAQRHFDNSEGEGLSPFDSESFAPVLRRAVALLDPDGHYLPDLGERRAPGADSLQVDGGWVLIERTRRATQLMDDLRRFRSAIEGIEQPDQLPPAVLALLQAPADAAAPVEYPDYRGVSTIPGVTSSDGAGQDLFFPKPFNREQVEVIQRLATRPGVVVQGPPGTGKTHTIANIISHYLAQGKRVLVTSQKAPPLKVLRDKLPAAVRPLAVSLVDSDRDGLRQFQESVDIIADRLQRTRPAELARQIEALDARIEALHRGLARIDRQVEDIGRGAMTAVTLEGARIEPADAARRLVAAGDLARWLPDAIDVIASHDPEFDDATILSLRAARKAVGDRLSALNLAPPPDSLPESGVLIDLHRDLIEAERIEAQTSGADGLAPGVPTEQISAIRAEAAELQQAIHGPDAAPFAWSRDILQRWRSDDDDAVLAALAGLEPQIAAVAAEARHFLVRPVILPDGALGDTGFREAVENFARGEEIGLLQNLFARQLKAQIAAVRLSGQAPADAAEWAEVVRFLSVLDQAQRLAAAWNNVCMHAGLDAAINDQPAIAEAMRRQLDHVMALRRLARQERDLQAVARQILPGWRGSVAGNAAGLAELGDLLDRHLLRIRLSMAENGRDQLRTMVAGIQGPIGEQLQAMADSALGAAETDADLLGQRWRAALGEAALLRSLAPHFAEIRHGTGLIEENGAPQWAQQLRSEPVIGEDDPLTPGDWRERWTLRRLAGWLARVDRHDRLRALGAERPEHEDQLRRAYEESIEQRTWCRLAEKASDQVRSALAAYAQAMRKVGRGTGIRAGRYRNDARAAADRAKNALPCWIMPHYRVSESLPAELGLFDLVVIDEASQSTLAALPALLRAKQILIVGDDRQVSPDAGFREEARMNLLAERHLGGQLIDYRSAMREEKSLYDLGTVVFAGGAILLKEHFRCVGAIIEYSKAQFYAHQLVPLRLPSASERLDPPLIDILVEDGYRKGKVNPPEVDCIVDAISRIADDPAMQPRTIGVTTLLGQEQAVAILTAIEQVLGAEVMLRHDIRVGEPAAFQGDERDIMFISLVAERGSSGLSGLAYEQRFNVAASRARDRMVLVRSVELEDLRPTDKLRRSLIEHFHAPFAAESTLVAERRARCESPFETAMYDLLVERGYRVDTQVAVGTKRIDLVVEGADDSRLAIECDGDRYHGPEQWPDDMARQRMLERAGWTVWRCFASRFIRDQQGVIDELTGVLTARGIVPEAGDLPPSRHTEHRRWRSTPEEAEHVPYAWLVPVDPF</sequence>
<comment type="caution">
    <text evidence="10">The sequence shown here is derived from an EMBL/GenBank/DDBJ whole genome shotgun (WGS) entry which is preliminary data.</text>
</comment>
<dbReference type="InterPro" id="IPR047187">
    <property type="entry name" value="SF1_C_Upf1"/>
</dbReference>
<dbReference type="PANTHER" id="PTHR43788">
    <property type="entry name" value="DNA2/NAM7 HELICASE FAMILY MEMBER"/>
    <property type="match status" value="1"/>
</dbReference>
<dbReference type="InterPro" id="IPR041677">
    <property type="entry name" value="DNA2/NAM7_AAA_11"/>
</dbReference>
<evidence type="ECO:0000259" key="8">
    <source>
        <dbReference type="Pfam" id="PF13087"/>
    </source>
</evidence>
<evidence type="ECO:0000313" key="10">
    <source>
        <dbReference type="EMBL" id="MXO99534.1"/>
    </source>
</evidence>
<dbReference type="Proteomes" id="UP000469430">
    <property type="component" value="Unassembled WGS sequence"/>
</dbReference>
<feature type="compositionally biased region" description="Basic and acidic residues" evidence="6">
    <location>
        <begin position="106"/>
        <end position="117"/>
    </location>
</feature>